<gene>
    <name evidence="2" type="ORF">ACFO6W_00440</name>
</gene>
<dbReference type="Proteomes" id="UP001596023">
    <property type="component" value="Unassembled WGS sequence"/>
</dbReference>
<keyword evidence="2" id="KW-0645">Protease</keyword>
<proteinExistence type="predicted"/>
<reference evidence="3" key="1">
    <citation type="journal article" date="2019" name="Int. J. Syst. Evol. Microbiol.">
        <title>The Global Catalogue of Microorganisms (GCM) 10K type strain sequencing project: providing services to taxonomists for standard genome sequencing and annotation.</title>
        <authorList>
            <consortium name="The Broad Institute Genomics Platform"/>
            <consortium name="The Broad Institute Genome Sequencing Center for Infectious Disease"/>
            <person name="Wu L."/>
            <person name="Ma J."/>
        </authorList>
    </citation>
    <scope>NUCLEOTIDE SEQUENCE [LARGE SCALE GENOMIC DNA]</scope>
    <source>
        <strain evidence="3">CCUG 66188</strain>
    </source>
</reference>
<dbReference type="GO" id="GO:0004180">
    <property type="term" value="F:carboxypeptidase activity"/>
    <property type="evidence" value="ECO:0007669"/>
    <property type="project" value="UniProtKB-KW"/>
</dbReference>
<evidence type="ECO:0000313" key="3">
    <source>
        <dbReference type="Proteomes" id="UP001596023"/>
    </source>
</evidence>
<keyword evidence="2" id="KW-0121">Carboxypeptidase</keyword>
<name>A0ABV9KRF6_9BACT</name>
<dbReference type="RefSeq" id="WP_379993333.1">
    <property type="nucleotide sequence ID" value="NZ_JBHSGN010000002.1"/>
</dbReference>
<keyword evidence="2" id="KW-0378">Hydrolase</keyword>
<dbReference type="InterPro" id="IPR013230">
    <property type="entry name" value="Peptidase_M15A_C"/>
</dbReference>
<keyword evidence="3" id="KW-1185">Reference proteome</keyword>
<evidence type="ECO:0000313" key="2">
    <source>
        <dbReference type="EMBL" id="MFC4672151.1"/>
    </source>
</evidence>
<dbReference type="Pfam" id="PF08291">
    <property type="entry name" value="Peptidase_M15_3"/>
    <property type="match status" value="1"/>
</dbReference>
<comment type="caution">
    <text evidence="2">The sequence shown here is derived from an EMBL/GenBank/DDBJ whole genome shotgun (WGS) entry which is preliminary data.</text>
</comment>
<protein>
    <submittedName>
        <fullName evidence="2">D-Ala-D-Ala carboxypeptidase family metallohydrolase</fullName>
    </submittedName>
</protein>
<dbReference type="EMBL" id="JBHSGN010000002">
    <property type="protein sequence ID" value="MFC4672151.1"/>
    <property type="molecule type" value="Genomic_DNA"/>
</dbReference>
<sequence>MATQITKNFTLEELSHSNTAVAKGIRNIPDVQQQLNLTALAKRLLQPLRDIYNEPFIINSGFRSQETNKAVGGVPNSQHTKGQAADVSVKEPRKLLAALLKSGLDFDQAILYQDGRNNFLHLSYNREGNRKQVLYSKGTKP</sequence>
<feature type="domain" description="Peptidase M15A C-terminal" evidence="1">
    <location>
        <begin position="7"/>
        <end position="122"/>
    </location>
</feature>
<dbReference type="Gene3D" id="3.30.1380.10">
    <property type="match status" value="1"/>
</dbReference>
<organism evidence="2 3">
    <name type="scientific">Dysgonomonas termitidis</name>
    <dbReference type="NCBI Taxonomy" id="1516126"/>
    <lineage>
        <taxon>Bacteria</taxon>
        <taxon>Pseudomonadati</taxon>
        <taxon>Bacteroidota</taxon>
        <taxon>Bacteroidia</taxon>
        <taxon>Bacteroidales</taxon>
        <taxon>Dysgonomonadaceae</taxon>
        <taxon>Dysgonomonas</taxon>
    </lineage>
</organism>
<evidence type="ECO:0000259" key="1">
    <source>
        <dbReference type="Pfam" id="PF08291"/>
    </source>
</evidence>
<accession>A0ABV9KRF6</accession>
<dbReference type="SUPFAM" id="SSF55166">
    <property type="entry name" value="Hedgehog/DD-peptidase"/>
    <property type="match status" value="1"/>
</dbReference>
<dbReference type="InterPro" id="IPR009045">
    <property type="entry name" value="Zn_M74/Hedgehog-like"/>
</dbReference>